<sequence length="181" mass="19472">MAFLPGLTLAGRHHDEVVAPILRRRCPHLPYAAGLLDGGSELLGLHTVRSTDHDWGPRLQLFVPAAEVARAPALRAALDADLPVDFLGCPTRFVGEDGRLGVSDPAGSRHGRPVRAQRRCPHRRGAGAPHRRQRLTFPTRWSGNAEVPRTVSAVGGRATAPTADPTMLVVPAVHQRQNTPA</sequence>
<gene>
    <name evidence="2" type="ORF">HNR22_000704</name>
</gene>
<evidence type="ECO:0000256" key="1">
    <source>
        <dbReference type="SAM" id="MobiDB-lite"/>
    </source>
</evidence>
<dbReference type="Proteomes" id="UP000523545">
    <property type="component" value="Unassembled WGS sequence"/>
</dbReference>
<evidence type="ECO:0000313" key="3">
    <source>
        <dbReference type="Proteomes" id="UP000523545"/>
    </source>
</evidence>
<reference evidence="2 3" key="1">
    <citation type="submission" date="2020-07" db="EMBL/GenBank/DDBJ databases">
        <title>Sequencing the genomes of 1000 actinobacteria strains.</title>
        <authorList>
            <person name="Klenk H.-P."/>
        </authorList>
    </citation>
    <scope>NUCLEOTIDE SEQUENCE [LARGE SCALE GENOMIC DNA]</scope>
    <source>
        <strain evidence="2 3">DSM 45876</strain>
    </source>
</reference>
<evidence type="ECO:0000313" key="2">
    <source>
        <dbReference type="EMBL" id="NYH40977.1"/>
    </source>
</evidence>
<dbReference type="AlphaFoldDB" id="A0A7Z0BD63"/>
<name>A0A7Z0BD63_9ACTN</name>
<feature type="compositionally biased region" description="Basic residues" evidence="1">
    <location>
        <begin position="109"/>
        <end position="133"/>
    </location>
</feature>
<proteinExistence type="predicted"/>
<keyword evidence="3" id="KW-1185">Reference proteome</keyword>
<organism evidence="2 3">
    <name type="scientific">Micromonospora jinlongensis</name>
    <dbReference type="NCBI Taxonomy" id="1287877"/>
    <lineage>
        <taxon>Bacteria</taxon>
        <taxon>Bacillati</taxon>
        <taxon>Actinomycetota</taxon>
        <taxon>Actinomycetes</taxon>
        <taxon>Micromonosporales</taxon>
        <taxon>Micromonosporaceae</taxon>
        <taxon>Micromonospora</taxon>
    </lineage>
</organism>
<protein>
    <submittedName>
        <fullName evidence="2">Uncharacterized protein</fullName>
    </submittedName>
</protein>
<dbReference type="RefSeq" id="WP_179779044.1">
    <property type="nucleotide sequence ID" value="NZ_JACCHK010000001.1"/>
</dbReference>
<feature type="region of interest" description="Disordered" evidence="1">
    <location>
        <begin position="100"/>
        <end position="133"/>
    </location>
</feature>
<dbReference type="EMBL" id="JACCHK010000001">
    <property type="protein sequence ID" value="NYH40977.1"/>
    <property type="molecule type" value="Genomic_DNA"/>
</dbReference>
<accession>A0A7Z0BD63</accession>
<comment type="caution">
    <text evidence="2">The sequence shown here is derived from an EMBL/GenBank/DDBJ whole genome shotgun (WGS) entry which is preliminary data.</text>
</comment>